<reference evidence="1" key="1">
    <citation type="journal article" date="2013" name="PLoS ONE">
        <title>Metagenomic insights into the carbohydrate-active enzymes carried by the microorganisms adhering to solid digesta in the rumen of cows.</title>
        <authorList>
            <person name="Wang L."/>
            <person name="Hatem A."/>
            <person name="Catalyurek U.V."/>
            <person name="Morrison M."/>
            <person name="Yu Z."/>
        </authorList>
    </citation>
    <scope>NUCLEOTIDE SEQUENCE</scope>
</reference>
<name>W0FNB5_9BACT</name>
<evidence type="ECO:0000313" key="1">
    <source>
        <dbReference type="EMBL" id="AHF24495.1"/>
    </source>
</evidence>
<dbReference type="AlphaFoldDB" id="W0FNB5"/>
<sequence length="64" mass="7223">MREELFFARHGKPEIICRLQSVFPSFRICTVNEIVSGKRLAAGELPDAAEDNLKNAPELSEQSY</sequence>
<proteinExistence type="predicted"/>
<accession>W0FNB5</accession>
<organism evidence="1">
    <name type="scientific">uncultured bacterium Contig26</name>
    <dbReference type="NCBI Taxonomy" id="1393545"/>
    <lineage>
        <taxon>Bacteria</taxon>
        <taxon>environmental samples</taxon>
    </lineage>
</organism>
<dbReference type="EMBL" id="KC246795">
    <property type="protein sequence ID" value="AHF24495.1"/>
    <property type="molecule type" value="Genomic_DNA"/>
</dbReference>
<protein>
    <submittedName>
        <fullName evidence="1">Uncharacterized protein</fullName>
    </submittedName>
</protein>